<keyword evidence="4" id="KW-1185">Reference proteome</keyword>
<organism evidence="3 4">
    <name type="scientific">Lactuca sativa</name>
    <name type="common">Garden lettuce</name>
    <dbReference type="NCBI Taxonomy" id="4236"/>
    <lineage>
        <taxon>Eukaryota</taxon>
        <taxon>Viridiplantae</taxon>
        <taxon>Streptophyta</taxon>
        <taxon>Embryophyta</taxon>
        <taxon>Tracheophyta</taxon>
        <taxon>Spermatophyta</taxon>
        <taxon>Magnoliopsida</taxon>
        <taxon>eudicotyledons</taxon>
        <taxon>Gunneridae</taxon>
        <taxon>Pentapetalae</taxon>
        <taxon>asterids</taxon>
        <taxon>campanulids</taxon>
        <taxon>Asterales</taxon>
        <taxon>Asteraceae</taxon>
        <taxon>Cichorioideae</taxon>
        <taxon>Cichorieae</taxon>
        <taxon>Lactucinae</taxon>
        <taxon>Lactuca</taxon>
    </lineage>
</organism>
<reference evidence="3 4" key="1">
    <citation type="journal article" date="2017" name="Nat. Commun.">
        <title>Genome assembly with in vitro proximity ligation data and whole-genome triplication in lettuce.</title>
        <authorList>
            <person name="Reyes-Chin-Wo S."/>
            <person name="Wang Z."/>
            <person name="Yang X."/>
            <person name="Kozik A."/>
            <person name="Arikit S."/>
            <person name="Song C."/>
            <person name="Xia L."/>
            <person name="Froenicke L."/>
            <person name="Lavelle D.O."/>
            <person name="Truco M.J."/>
            <person name="Xia R."/>
            <person name="Zhu S."/>
            <person name="Xu C."/>
            <person name="Xu H."/>
            <person name="Xu X."/>
            <person name="Cox K."/>
            <person name="Korf I."/>
            <person name="Meyers B.C."/>
            <person name="Michelmore R.W."/>
        </authorList>
    </citation>
    <scope>NUCLEOTIDE SEQUENCE [LARGE SCALE GENOMIC DNA]</scope>
    <source>
        <strain evidence="4">cv. Salinas</strain>
        <tissue evidence="3">Seedlings</tissue>
    </source>
</reference>
<dbReference type="Proteomes" id="UP000235145">
    <property type="component" value="Unassembled WGS sequence"/>
</dbReference>
<dbReference type="InterPro" id="IPR041577">
    <property type="entry name" value="RT_RNaseH_2"/>
</dbReference>
<protein>
    <recommendedName>
        <fullName evidence="2">Reverse transcriptase/retrotransposon-derived protein RNase H-like domain-containing protein</fullName>
    </recommendedName>
</protein>
<dbReference type="FunFam" id="3.30.70.270:FF:000020">
    <property type="entry name" value="Transposon Tf2-6 polyprotein-like Protein"/>
    <property type="match status" value="1"/>
</dbReference>
<dbReference type="GO" id="GO:0003824">
    <property type="term" value="F:catalytic activity"/>
    <property type="evidence" value="ECO:0007669"/>
    <property type="project" value="UniProtKB-KW"/>
</dbReference>
<dbReference type="PANTHER" id="PTHR37984">
    <property type="entry name" value="PROTEIN CBG26694"/>
    <property type="match status" value="1"/>
</dbReference>
<dbReference type="InterPro" id="IPR043502">
    <property type="entry name" value="DNA/RNA_pol_sf"/>
</dbReference>
<proteinExistence type="predicted"/>
<sequence>MNRLVELGGDSSSPSLSPRIVISLRDPESLSSRFFDQTRRVIDPTRRLVESVLSKVMEEFENRIASQVELYLRKECRTFLALVVDVGQEMKYIKNIAVVRDFPNIFSEELPGLSPQRQVEFRIDLVPGATPVAKSPYRLAPIEMQELSEKLYVKFIKCEFWIRRVEFLGHVVSEEGIHVDPSKIKATQNWSAPKTPTKNLQFLGLAGYYRRFIQNFYRIAKPLTTLTHKSMAFAWEEKQEKAFQTLKRALCTAPILSLAEGIKDFVVYCDASNQGLGCILIQQGKVIAYASRQLKTHEVNYTTHDLELGVVVFTLKIWRHYLYGTKNTIFIEHKIIQHIFDHKELNMR</sequence>
<dbReference type="Gene3D" id="3.30.70.270">
    <property type="match status" value="2"/>
</dbReference>
<name>A0A9R1UJ12_LACSA</name>
<gene>
    <name evidence="3" type="ORF">LSAT_V11C900481340</name>
</gene>
<dbReference type="CDD" id="cd09274">
    <property type="entry name" value="RNase_HI_RT_Ty3"/>
    <property type="match status" value="1"/>
</dbReference>
<evidence type="ECO:0000313" key="4">
    <source>
        <dbReference type="Proteomes" id="UP000235145"/>
    </source>
</evidence>
<feature type="domain" description="Reverse transcriptase/retrotransposon-derived protein RNase H-like" evidence="2">
    <location>
        <begin position="235"/>
        <end position="328"/>
    </location>
</feature>
<evidence type="ECO:0000256" key="1">
    <source>
        <dbReference type="ARBA" id="ARBA00023268"/>
    </source>
</evidence>
<accession>A0A9R1UJ12</accession>
<evidence type="ECO:0000259" key="2">
    <source>
        <dbReference type="Pfam" id="PF17919"/>
    </source>
</evidence>
<evidence type="ECO:0000313" key="3">
    <source>
        <dbReference type="EMBL" id="KAJ0188146.1"/>
    </source>
</evidence>
<comment type="caution">
    <text evidence="3">The sequence shown here is derived from an EMBL/GenBank/DDBJ whole genome shotgun (WGS) entry which is preliminary data.</text>
</comment>
<dbReference type="AlphaFoldDB" id="A0A9R1UJ12"/>
<keyword evidence="1" id="KW-0511">Multifunctional enzyme</keyword>
<dbReference type="InterPro" id="IPR043128">
    <property type="entry name" value="Rev_trsase/Diguanyl_cyclase"/>
</dbReference>
<dbReference type="SUPFAM" id="SSF56672">
    <property type="entry name" value="DNA/RNA polymerases"/>
    <property type="match status" value="1"/>
</dbReference>
<dbReference type="InterPro" id="IPR050951">
    <property type="entry name" value="Retrovirus_Pol_polyprotein"/>
</dbReference>
<dbReference type="PANTHER" id="PTHR37984:SF5">
    <property type="entry name" value="PROTEIN NYNRIN-LIKE"/>
    <property type="match status" value="1"/>
</dbReference>
<dbReference type="Pfam" id="PF17919">
    <property type="entry name" value="RT_RNaseH_2"/>
    <property type="match status" value="1"/>
</dbReference>
<dbReference type="EMBL" id="NBSK02000009">
    <property type="protein sequence ID" value="KAJ0188146.1"/>
    <property type="molecule type" value="Genomic_DNA"/>
</dbReference>